<organism evidence="12 13">
    <name type="scientific">Peltaster fructicola</name>
    <dbReference type="NCBI Taxonomy" id="286661"/>
    <lineage>
        <taxon>Eukaryota</taxon>
        <taxon>Fungi</taxon>
        <taxon>Dikarya</taxon>
        <taxon>Ascomycota</taxon>
        <taxon>Pezizomycotina</taxon>
        <taxon>Dothideomycetes</taxon>
        <taxon>Dothideomycetes incertae sedis</taxon>
        <taxon>Peltaster</taxon>
    </lineage>
</organism>
<name>A0A6H0XUP6_9PEZI</name>
<dbReference type="GO" id="GO:0045027">
    <property type="term" value="F:DNA end binding"/>
    <property type="evidence" value="ECO:0007669"/>
    <property type="project" value="TreeGrafter"/>
</dbReference>
<evidence type="ECO:0000259" key="11">
    <source>
        <dbReference type="Pfam" id="PF21928"/>
    </source>
</evidence>
<dbReference type="GO" id="GO:0006303">
    <property type="term" value="P:double-strand break repair via nonhomologous end joining"/>
    <property type="evidence" value="ECO:0007669"/>
    <property type="project" value="UniProtKB-ARBA"/>
</dbReference>
<dbReference type="AlphaFoldDB" id="A0A6H0XUP6"/>
<gene>
    <name evidence="12" type="ORF">AMS68_003892</name>
</gene>
<dbReference type="PANTHER" id="PTHR32235">
    <property type="entry name" value="NON-HOMOLOGOUS END-JOINING FACTOR 1"/>
    <property type="match status" value="1"/>
</dbReference>
<dbReference type="InterPro" id="IPR053829">
    <property type="entry name" value="XLF-like_CC"/>
</dbReference>
<feature type="compositionally biased region" description="Polar residues" evidence="8">
    <location>
        <begin position="382"/>
        <end position="391"/>
    </location>
</feature>
<evidence type="ECO:0000259" key="10">
    <source>
        <dbReference type="Pfam" id="PF09302"/>
    </source>
</evidence>
<dbReference type="Pfam" id="PF06522">
    <property type="entry name" value="B12D"/>
    <property type="match status" value="1"/>
</dbReference>
<feature type="transmembrane region" description="Helical" evidence="9">
    <location>
        <begin position="41"/>
        <end position="59"/>
    </location>
</feature>
<dbReference type="Gene3D" id="2.170.210.10">
    <property type="entry name" value="DNA double-strand break repair and VJ recombination XRCC4, N-terminal"/>
    <property type="match status" value="1"/>
</dbReference>
<comment type="similarity">
    <text evidence="6">Belongs to the XRCC4-XLF family. XLF subfamily.</text>
</comment>
<evidence type="ECO:0000256" key="6">
    <source>
        <dbReference type="ARBA" id="ARBA00025747"/>
    </source>
</evidence>
<sequence length="591" mass="65218">MYSIARRTALQQTKFVGRRFAATEQSEGAAHLKRARRDPELFPLMLIVGCTLGGAAYYFTRNPTSGSSESKVVQADKSAPWHTGKDAKYEFHPHGDPRNPRKEAPSALNEVIVPNVTLPKHLHDKYNKWALIISTHIHADGYTVYLSDLEHIWTEELTKAAVLERAAELDCSIDPSQDSEQYHIFSKKLKSAFEQEAETCLELKSLRSGTNITLLLSMPLPKPWRKLEWEVHLQRQDDGLVGSELTGPLVDRAYALQQQLTQLMTELRAKDHVLSRVIDRLEATGTTLTEVFPNVANLPNRGHNKHQPLRERLAPHVRGLAPFDEAFWTAKVEKNDRAESQAHILDEVLPRLSLKHGSNTSHKANWWRGLDISIMSSSSRSQVLTSPQLEDNTVRDLPAPPVDDSSTDDDDYEVQTTLPSSPPQLKDSSPVPDETPTKATTTSSNPVKKFAGIGGSRPATTPPVEADPLPAPSLQQSSVSPANPKSKLGAIGGKKSTKEATSEPPSVTETATLSPRPKKLGAIGGKRGASVVKQEPEDAGMSGVTTSQVKTPPPVKSEEHLSPAEKADHRRDLLKRQQEQAKPVTKKKRRF</sequence>
<feature type="domain" description="XLF-like N-terminal" evidence="10">
    <location>
        <begin position="128"/>
        <end position="235"/>
    </location>
</feature>
<reference evidence="12 13" key="1">
    <citation type="journal article" date="2016" name="Sci. Rep.">
        <title>Peltaster fructicola genome reveals evolution from an invasive phytopathogen to an ectophytic parasite.</title>
        <authorList>
            <person name="Xu C."/>
            <person name="Chen H."/>
            <person name="Gleason M.L."/>
            <person name="Xu J.R."/>
            <person name="Liu H."/>
            <person name="Zhang R."/>
            <person name="Sun G."/>
        </authorList>
    </citation>
    <scope>NUCLEOTIDE SEQUENCE [LARGE SCALE GENOMIC DNA]</scope>
    <source>
        <strain evidence="12 13">LNHT1506</strain>
    </source>
</reference>
<feature type="compositionally biased region" description="Polar residues" evidence="8">
    <location>
        <begin position="437"/>
        <end position="446"/>
    </location>
</feature>
<evidence type="ECO:0000256" key="7">
    <source>
        <dbReference type="ARBA" id="ARBA00044529"/>
    </source>
</evidence>
<evidence type="ECO:0000256" key="1">
    <source>
        <dbReference type="ARBA" id="ARBA00004123"/>
    </source>
</evidence>
<dbReference type="Pfam" id="PF09302">
    <property type="entry name" value="XLF"/>
    <property type="match status" value="1"/>
</dbReference>
<keyword evidence="9" id="KW-1133">Transmembrane helix</keyword>
<feature type="domain" description="XLF-like coiled-coil region" evidence="11">
    <location>
        <begin position="243"/>
        <end position="289"/>
    </location>
</feature>
<dbReference type="CDD" id="cd22285">
    <property type="entry name" value="HD_XLF_N"/>
    <property type="match status" value="1"/>
</dbReference>
<dbReference type="OrthoDB" id="3141857at2759"/>
<protein>
    <recommendedName>
        <fullName evidence="7">Non-homologous end-joining factor 1</fullName>
    </recommendedName>
</protein>
<keyword evidence="5" id="KW-0539">Nucleus</keyword>
<evidence type="ECO:0000256" key="4">
    <source>
        <dbReference type="ARBA" id="ARBA00023204"/>
    </source>
</evidence>
<keyword evidence="4" id="KW-0234">DNA repair</keyword>
<evidence type="ECO:0000313" key="13">
    <source>
        <dbReference type="Proteomes" id="UP000503462"/>
    </source>
</evidence>
<evidence type="ECO:0000256" key="9">
    <source>
        <dbReference type="SAM" id="Phobius"/>
    </source>
</evidence>
<feature type="compositionally biased region" description="Polar residues" evidence="8">
    <location>
        <begin position="473"/>
        <end position="483"/>
    </location>
</feature>
<evidence type="ECO:0000256" key="2">
    <source>
        <dbReference type="ARBA" id="ARBA00022763"/>
    </source>
</evidence>
<keyword evidence="13" id="KW-1185">Reference proteome</keyword>
<feature type="compositionally biased region" description="Polar residues" evidence="8">
    <location>
        <begin position="503"/>
        <end position="513"/>
    </location>
</feature>
<keyword evidence="9" id="KW-0812">Transmembrane</keyword>
<dbReference type="Pfam" id="PF21928">
    <property type="entry name" value="XLF_CC"/>
    <property type="match status" value="1"/>
</dbReference>
<feature type="region of interest" description="Disordered" evidence="8">
    <location>
        <begin position="382"/>
        <end position="591"/>
    </location>
</feature>
<evidence type="ECO:0000256" key="8">
    <source>
        <dbReference type="SAM" id="MobiDB-lite"/>
    </source>
</evidence>
<feature type="region of interest" description="Disordered" evidence="8">
    <location>
        <begin position="83"/>
        <end position="104"/>
    </location>
</feature>
<evidence type="ECO:0000256" key="3">
    <source>
        <dbReference type="ARBA" id="ARBA00023125"/>
    </source>
</evidence>
<comment type="subcellular location">
    <subcellularLocation>
        <location evidence="1">Nucleus</location>
    </subcellularLocation>
</comment>
<keyword evidence="9" id="KW-0472">Membrane</keyword>
<keyword evidence="2" id="KW-0227">DNA damage</keyword>
<accession>A0A6H0XUP6</accession>
<dbReference type="InterPro" id="IPR052287">
    <property type="entry name" value="NHEJ_factor"/>
</dbReference>
<keyword evidence="3" id="KW-0238">DNA-binding</keyword>
<dbReference type="InterPro" id="IPR015381">
    <property type="entry name" value="XLF-like_N"/>
</dbReference>
<proteinExistence type="inferred from homology"/>
<dbReference type="PANTHER" id="PTHR32235:SF1">
    <property type="entry name" value="NON-HOMOLOGOUS END-JOINING FACTOR 1"/>
    <property type="match status" value="1"/>
</dbReference>
<dbReference type="EMBL" id="CP051141">
    <property type="protein sequence ID" value="QIW98374.1"/>
    <property type="molecule type" value="Genomic_DNA"/>
</dbReference>
<feature type="compositionally biased region" description="Basic and acidic residues" evidence="8">
    <location>
        <begin position="556"/>
        <end position="579"/>
    </location>
</feature>
<dbReference type="InterPro" id="IPR038051">
    <property type="entry name" value="XRCC4-like_N_sf"/>
</dbReference>
<evidence type="ECO:0000313" key="12">
    <source>
        <dbReference type="EMBL" id="QIW98374.1"/>
    </source>
</evidence>
<dbReference type="InterPro" id="IPR010530">
    <property type="entry name" value="B12D"/>
</dbReference>
<dbReference type="Proteomes" id="UP000503462">
    <property type="component" value="Chromosome 3"/>
</dbReference>
<dbReference type="GO" id="GO:0032807">
    <property type="term" value="C:DNA ligase IV complex"/>
    <property type="evidence" value="ECO:0007669"/>
    <property type="project" value="TreeGrafter"/>
</dbReference>
<evidence type="ECO:0000256" key="5">
    <source>
        <dbReference type="ARBA" id="ARBA00023242"/>
    </source>
</evidence>